<comment type="caution">
    <text evidence="4">The sequence shown here is derived from an EMBL/GenBank/DDBJ whole genome shotgun (WGS) entry which is preliminary data.</text>
</comment>
<dbReference type="Gene3D" id="3.90.1140.10">
    <property type="entry name" value="Cyclic phosphodiesterase"/>
    <property type="match status" value="1"/>
</dbReference>
<dbReference type="InterPro" id="IPR004175">
    <property type="entry name" value="RNA_CPDase"/>
</dbReference>
<dbReference type="HAMAP" id="MF_01940">
    <property type="entry name" value="RNA_CPDase"/>
    <property type="match status" value="1"/>
</dbReference>
<dbReference type="GO" id="GO:0016874">
    <property type="term" value="F:ligase activity"/>
    <property type="evidence" value="ECO:0007669"/>
    <property type="project" value="UniProtKB-KW"/>
</dbReference>
<dbReference type="GO" id="GO:0004113">
    <property type="term" value="F:2',3'-cyclic-nucleotide 3'-phosphodiesterase activity"/>
    <property type="evidence" value="ECO:0007669"/>
    <property type="project" value="InterPro"/>
</dbReference>
<dbReference type="GO" id="GO:0008664">
    <property type="term" value="F:RNA 2',3'-cyclic 3'-phosphodiesterase activity"/>
    <property type="evidence" value="ECO:0007669"/>
    <property type="project" value="UniProtKB-EC"/>
</dbReference>
<dbReference type="SUPFAM" id="SSF55144">
    <property type="entry name" value="LigT-like"/>
    <property type="match status" value="1"/>
</dbReference>
<dbReference type="Proteomes" id="UP000177376">
    <property type="component" value="Unassembled WGS sequence"/>
</dbReference>
<sequence length="179" mass="20999">MTKRLFIALPLPLKQIEKLADYFKSLDWAKAKWTKPENLHLTIYFLGEVRVEDLESLKTKIQETLVEIKPFVLEFDQIKFGPSGQKPTMLWAVFKDNREDFNFRQKIFLAVKEFLTSANNRPPKLIPHMTLAKFKDGDYNKKIQPLDLENLRVFKCQLIESQLTKSGSVYTILAEYDLK</sequence>
<evidence type="ECO:0000313" key="5">
    <source>
        <dbReference type="Proteomes" id="UP000177376"/>
    </source>
</evidence>
<feature type="active site" description="Proton donor" evidence="2">
    <location>
        <position position="40"/>
    </location>
</feature>
<dbReference type="InterPro" id="IPR014051">
    <property type="entry name" value="Phosphoesterase_HXTX"/>
</dbReference>
<dbReference type="PANTHER" id="PTHR35561">
    <property type="entry name" value="RNA 2',3'-CYCLIC PHOSPHODIESTERASE"/>
    <property type="match status" value="1"/>
</dbReference>
<dbReference type="PANTHER" id="PTHR35561:SF1">
    <property type="entry name" value="RNA 2',3'-CYCLIC PHOSPHODIESTERASE"/>
    <property type="match status" value="1"/>
</dbReference>
<dbReference type="EMBL" id="MHIM01000019">
    <property type="protein sequence ID" value="OGY52437.1"/>
    <property type="molecule type" value="Genomic_DNA"/>
</dbReference>
<accession>A0A1G1YLW2</accession>
<name>A0A1G1YLW2_9BACT</name>
<comment type="function">
    <text evidence="2">Hydrolyzes RNA 2',3'-cyclic phosphodiester to an RNA 2'-phosphomonoester.</text>
</comment>
<organism evidence="4 5">
    <name type="scientific">Candidatus Buchananbacteria bacterium RIFCSPLOWO2_01_FULL_39_33</name>
    <dbReference type="NCBI Taxonomy" id="1797543"/>
    <lineage>
        <taxon>Bacteria</taxon>
        <taxon>Candidatus Buchananiibacteriota</taxon>
    </lineage>
</organism>
<evidence type="ECO:0000313" key="4">
    <source>
        <dbReference type="EMBL" id="OGY52437.1"/>
    </source>
</evidence>
<dbReference type="NCBIfam" id="TIGR02258">
    <property type="entry name" value="2_5_ligase"/>
    <property type="match status" value="1"/>
</dbReference>
<evidence type="ECO:0000256" key="2">
    <source>
        <dbReference type="HAMAP-Rule" id="MF_01940"/>
    </source>
</evidence>
<dbReference type="EC" id="3.1.4.58" evidence="2"/>
<dbReference type="Pfam" id="PF02834">
    <property type="entry name" value="LigT_PEase"/>
    <property type="match status" value="1"/>
</dbReference>
<feature type="short sequence motif" description="HXTX 1" evidence="2">
    <location>
        <begin position="40"/>
        <end position="43"/>
    </location>
</feature>
<reference evidence="4 5" key="1">
    <citation type="journal article" date="2016" name="Nat. Commun.">
        <title>Thousands of microbial genomes shed light on interconnected biogeochemical processes in an aquifer system.</title>
        <authorList>
            <person name="Anantharaman K."/>
            <person name="Brown C.T."/>
            <person name="Hug L.A."/>
            <person name="Sharon I."/>
            <person name="Castelle C.J."/>
            <person name="Probst A.J."/>
            <person name="Thomas B.C."/>
            <person name="Singh A."/>
            <person name="Wilkins M.J."/>
            <person name="Karaoz U."/>
            <person name="Brodie E.L."/>
            <person name="Williams K.H."/>
            <person name="Hubbard S.S."/>
            <person name="Banfield J.F."/>
        </authorList>
    </citation>
    <scope>NUCLEOTIDE SEQUENCE [LARGE SCALE GENOMIC DNA]</scope>
</reference>
<comment type="similarity">
    <text evidence="2">Belongs to the 2H phosphoesterase superfamily. ThpR family.</text>
</comment>
<evidence type="ECO:0000256" key="1">
    <source>
        <dbReference type="ARBA" id="ARBA00022801"/>
    </source>
</evidence>
<comment type="catalytic activity">
    <reaction evidence="2">
        <text>a 3'-end 2',3'-cyclophospho-ribonucleotide-RNA + H2O = a 3'-end 2'-phospho-ribonucleotide-RNA + H(+)</text>
        <dbReference type="Rhea" id="RHEA:11828"/>
        <dbReference type="Rhea" id="RHEA-COMP:10464"/>
        <dbReference type="Rhea" id="RHEA-COMP:17353"/>
        <dbReference type="ChEBI" id="CHEBI:15377"/>
        <dbReference type="ChEBI" id="CHEBI:15378"/>
        <dbReference type="ChEBI" id="CHEBI:83064"/>
        <dbReference type="ChEBI" id="CHEBI:173113"/>
        <dbReference type="EC" id="3.1.4.58"/>
    </reaction>
</comment>
<feature type="short sequence motif" description="HXTX 2" evidence="2">
    <location>
        <begin position="128"/>
        <end position="131"/>
    </location>
</feature>
<dbReference type="InterPro" id="IPR009097">
    <property type="entry name" value="Cyclic_Pdiesterase"/>
</dbReference>
<protein>
    <recommendedName>
        <fullName evidence="2">RNA 2',3'-cyclic phosphodiesterase</fullName>
        <shortName evidence="2">RNA 2',3'-CPDase</shortName>
        <ecNumber evidence="2">3.1.4.58</ecNumber>
    </recommendedName>
</protein>
<keyword evidence="4" id="KW-0436">Ligase</keyword>
<feature type="domain" description="Phosphoesterase HXTX" evidence="3">
    <location>
        <begin position="16"/>
        <end position="91"/>
    </location>
</feature>
<feature type="active site" description="Proton acceptor" evidence="2">
    <location>
        <position position="128"/>
    </location>
</feature>
<proteinExistence type="inferred from homology"/>
<gene>
    <name evidence="4" type="ORF">A3A02_00725</name>
</gene>
<keyword evidence="1 2" id="KW-0378">Hydrolase</keyword>
<evidence type="ECO:0000259" key="3">
    <source>
        <dbReference type="Pfam" id="PF02834"/>
    </source>
</evidence>
<dbReference type="AlphaFoldDB" id="A0A1G1YLW2"/>